<evidence type="ECO:0000313" key="1">
    <source>
        <dbReference type="EMBL" id="MBD2842058.1"/>
    </source>
</evidence>
<sequence length="131" mass="14567">MSSAEPSPAEFEVAARCALAQMPDEFREQLAAVVLRIEEFASKEQLASVGIDSRWNLSGLYEGVPLTERSSWSSGDMPPVISLFRQPLLLEMRETGVAFEELVHHVVVHEAGHHFGFSDDDMHALEESVKD</sequence>
<organism evidence="1 2">
    <name type="scientific">Erythrobacter rubeus</name>
    <dbReference type="NCBI Taxonomy" id="2760803"/>
    <lineage>
        <taxon>Bacteria</taxon>
        <taxon>Pseudomonadati</taxon>
        <taxon>Pseudomonadota</taxon>
        <taxon>Alphaproteobacteria</taxon>
        <taxon>Sphingomonadales</taxon>
        <taxon>Erythrobacteraceae</taxon>
        <taxon>Erythrobacter/Porphyrobacter group</taxon>
        <taxon>Erythrobacter</taxon>
    </lineage>
</organism>
<accession>A0ABR8KSK6</accession>
<protein>
    <submittedName>
        <fullName evidence="1">Metallopeptidase family protein</fullName>
    </submittedName>
</protein>
<dbReference type="CDD" id="cd12952">
    <property type="entry name" value="MMP_ACEL2062"/>
    <property type="match status" value="1"/>
</dbReference>
<dbReference type="InterPro" id="IPR010428">
    <property type="entry name" value="Zincin_1"/>
</dbReference>
<dbReference type="Pfam" id="PF06262">
    <property type="entry name" value="Zincin_1"/>
    <property type="match status" value="1"/>
</dbReference>
<proteinExistence type="predicted"/>
<dbReference type="Proteomes" id="UP000635384">
    <property type="component" value="Unassembled WGS sequence"/>
</dbReference>
<keyword evidence="2" id="KW-1185">Reference proteome</keyword>
<dbReference type="SUPFAM" id="SSF55486">
    <property type="entry name" value="Metalloproteases ('zincins'), catalytic domain"/>
    <property type="match status" value="1"/>
</dbReference>
<dbReference type="InterPro" id="IPR038555">
    <property type="entry name" value="Zincin_1_sf"/>
</dbReference>
<evidence type="ECO:0000313" key="2">
    <source>
        <dbReference type="Proteomes" id="UP000635384"/>
    </source>
</evidence>
<name>A0ABR8KSK6_9SPHN</name>
<gene>
    <name evidence="1" type="ORF">IB285_07280</name>
</gene>
<dbReference type="Gene3D" id="3.30.2010.20">
    <property type="match status" value="1"/>
</dbReference>
<dbReference type="RefSeq" id="WP_190787553.1">
    <property type="nucleotide sequence ID" value="NZ_JACXLC010000001.1"/>
</dbReference>
<dbReference type="EMBL" id="JACXLC010000001">
    <property type="protein sequence ID" value="MBD2842058.1"/>
    <property type="molecule type" value="Genomic_DNA"/>
</dbReference>
<comment type="caution">
    <text evidence="1">The sequence shown here is derived from an EMBL/GenBank/DDBJ whole genome shotgun (WGS) entry which is preliminary data.</text>
</comment>
<reference evidence="1 2" key="1">
    <citation type="submission" date="2020-09" db="EMBL/GenBank/DDBJ databases">
        <authorList>
            <person name="Yoon J.-W."/>
        </authorList>
    </citation>
    <scope>NUCLEOTIDE SEQUENCE [LARGE SCALE GENOMIC DNA]</scope>
    <source>
        <strain evidence="1 2">KMU-140</strain>
    </source>
</reference>